<dbReference type="Gene3D" id="1.20.120.980">
    <property type="entry name" value="Serine carboxypeptidase S28, SKS domain"/>
    <property type="match status" value="1"/>
</dbReference>
<gene>
    <name evidence="6" type="ORF">PEVE_00032799</name>
</gene>
<evidence type="ECO:0000256" key="4">
    <source>
        <dbReference type="ARBA" id="ARBA00022801"/>
    </source>
</evidence>
<keyword evidence="5" id="KW-0325">Glycoprotein</keyword>
<dbReference type="PANTHER" id="PTHR11010:SF117">
    <property type="entry name" value="SERINE PROTEASE 16"/>
    <property type="match status" value="1"/>
</dbReference>
<dbReference type="Gene3D" id="3.40.50.1820">
    <property type="entry name" value="alpha/beta hydrolase"/>
    <property type="match status" value="1"/>
</dbReference>
<evidence type="ECO:0000256" key="5">
    <source>
        <dbReference type="ARBA" id="ARBA00023180"/>
    </source>
</evidence>
<evidence type="ECO:0000313" key="6">
    <source>
        <dbReference type="EMBL" id="CAH3196493.1"/>
    </source>
</evidence>
<organism evidence="6 7">
    <name type="scientific">Porites evermanni</name>
    <dbReference type="NCBI Taxonomy" id="104178"/>
    <lineage>
        <taxon>Eukaryota</taxon>
        <taxon>Metazoa</taxon>
        <taxon>Cnidaria</taxon>
        <taxon>Anthozoa</taxon>
        <taxon>Hexacorallia</taxon>
        <taxon>Scleractinia</taxon>
        <taxon>Fungiina</taxon>
        <taxon>Poritidae</taxon>
        <taxon>Porites</taxon>
    </lineage>
</organism>
<name>A0ABN8SY73_9CNID</name>
<dbReference type="Proteomes" id="UP001159427">
    <property type="component" value="Unassembled WGS sequence"/>
</dbReference>
<evidence type="ECO:0000256" key="3">
    <source>
        <dbReference type="ARBA" id="ARBA00022729"/>
    </source>
</evidence>
<evidence type="ECO:0000256" key="1">
    <source>
        <dbReference type="ARBA" id="ARBA00011079"/>
    </source>
</evidence>
<keyword evidence="4" id="KW-0378">Hydrolase</keyword>
<accession>A0ABN8SY73</accession>
<dbReference type="PANTHER" id="PTHR11010">
    <property type="entry name" value="PROTEASE S28 PRO-X CARBOXYPEPTIDASE-RELATED"/>
    <property type="match status" value="1"/>
</dbReference>
<dbReference type="EMBL" id="CALNXI010004809">
    <property type="protein sequence ID" value="CAH3196493.1"/>
    <property type="molecule type" value="Genomic_DNA"/>
</dbReference>
<dbReference type="InterPro" id="IPR029058">
    <property type="entry name" value="AB_hydrolase_fold"/>
</dbReference>
<dbReference type="InterPro" id="IPR042269">
    <property type="entry name" value="Ser_carbopepase_S28_SKS"/>
</dbReference>
<proteinExistence type="inferred from homology"/>
<keyword evidence="2" id="KW-0645">Protease</keyword>
<feature type="non-terminal residue" evidence="6">
    <location>
        <position position="1"/>
    </location>
</feature>
<protein>
    <submittedName>
        <fullName evidence="6">Uncharacterized protein</fullName>
    </submittedName>
</protein>
<sequence length="139" mass="15314">LCEPLDKDNGDDVATFATDLSGNFAGVVQYNKDNRAFEGAVGTNITIDTLCGIMNNEDIGDPLARYAKINSLLLQTYGSKCLDSSYKNMITSLQNTSWISSASEGGRQWMYQTCTEFGFYQTSDSANQPFGKLFPLKYV</sequence>
<keyword evidence="7" id="KW-1185">Reference proteome</keyword>
<dbReference type="Pfam" id="PF05577">
    <property type="entry name" value="Peptidase_S28"/>
    <property type="match status" value="1"/>
</dbReference>
<comment type="caution">
    <text evidence="6">The sequence shown here is derived from an EMBL/GenBank/DDBJ whole genome shotgun (WGS) entry which is preliminary data.</text>
</comment>
<evidence type="ECO:0000256" key="2">
    <source>
        <dbReference type="ARBA" id="ARBA00022670"/>
    </source>
</evidence>
<comment type="similarity">
    <text evidence="1">Belongs to the peptidase S28 family.</text>
</comment>
<feature type="non-terminal residue" evidence="6">
    <location>
        <position position="139"/>
    </location>
</feature>
<keyword evidence="3" id="KW-0732">Signal</keyword>
<evidence type="ECO:0000313" key="7">
    <source>
        <dbReference type="Proteomes" id="UP001159427"/>
    </source>
</evidence>
<reference evidence="6 7" key="1">
    <citation type="submission" date="2022-05" db="EMBL/GenBank/DDBJ databases">
        <authorList>
            <consortium name="Genoscope - CEA"/>
            <person name="William W."/>
        </authorList>
    </citation>
    <scope>NUCLEOTIDE SEQUENCE [LARGE SCALE GENOMIC DNA]</scope>
</reference>
<dbReference type="InterPro" id="IPR008758">
    <property type="entry name" value="Peptidase_S28"/>
</dbReference>